<evidence type="ECO:0000256" key="5">
    <source>
        <dbReference type="ARBA" id="ARBA00048391"/>
    </source>
</evidence>
<dbReference type="RefSeq" id="WP_114190845.1">
    <property type="nucleotide sequence ID" value="NZ_CP029295.1"/>
</dbReference>
<keyword evidence="4" id="KW-0949">S-adenosyl-L-methionine</keyword>
<dbReference type="InterPro" id="IPR002052">
    <property type="entry name" value="DNA_methylase_N6_adenine_CS"/>
</dbReference>
<dbReference type="PANTHER" id="PTHR18895:SF74">
    <property type="entry name" value="MTRF1L RELEASE FACTOR GLUTAMINE METHYLTRANSFERASE"/>
    <property type="match status" value="1"/>
</dbReference>
<feature type="domain" description="Methyltransferase small" evidence="6">
    <location>
        <begin position="74"/>
        <end position="154"/>
    </location>
</feature>
<keyword evidence="2" id="KW-0489">Methyltransferase</keyword>
<dbReference type="NCBIfam" id="TIGR00536">
    <property type="entry name" value="hemK_fam"/>
    <property type="match status" value="1"/>
</dbReference>
<dbReference type="GO" id="GO:0032259">
    <property type="term" value="P:methylation"/>
    <property type="evidence" value="ECO:0007669"/>
    <property type="project" value="UniProtKB-KW"/>
</dbReference>
<evidence type="ECO:0000313" key="7">
    <source>
        <dbReference type="EMBL" id="AXE60733.1"/>
    </source>
</evidence>
<dbReference type="SUPFAM" id="SSF53335">
    <property type="entry name" value="S-adenosyl-L-methionine-dependent methyltransferases"/>
    <property type="match status" value="1"/>
</dbReference>
<gene>
    <name evidence="7" type="ORF">DA803_01355</name>
</gene>
<dbReference type="InterPro" id="IPR007848">
    <property type="entry name" value="Small_mtfrase_dom"/>
</dbReference>
<evidence type="ECO:0000256" key="4">
    <source>
        <dbReference type="ARBA" id="ARBA00022691"/>
    </source>
</evidence>
<protein>
    <recommendedName>
        <fullName evidence="1">peptide chain release factor N(5)-glutamine methyltransferase</fullName>
        <ecNumber evidence="1">2.1.1.297</ecNumber>
    </recommendedName>
</protein>
<dbReference type="Pfam" id="PF05175">
    <property type="entry name" value="MTS"/>
    <property type="match status" value="1"/>
</dbReference>
<dbReference type="EC" id="2.1.1.297" evidence="1"/>
<accession>A0A2Z5IPS1</accession>
<dbReference type="Gene3D" id="3.40.50.150">
    <property type="entry name" value="Vaccinia Virus protein VP39"/>
    <property type="match status" value="1"/>
</dbReference>
<dbReference type="InterPro" id="IPR050320">
    <property type="entry name" value="N5-glutamine_MTase"/>
</dbReference>
<evidence type="ECO:0000313" key="8">
    <source>
        <dbReference type="Proteomes" id="UP000252477"/>
    </source>
</evidence>
<dbReference type="AlphaFoldDB" id="A0A2Z5IPS1"/>
<organism evidence="7 8">
    <name type="scientific">[Mycoplasma] phocae</name>
    <dbReference type="NCBI Taxonomy" id="142651"/>
    <lineage>
        <taxon>Bacteria</taxon>
        <taxon>Bacillati</taxon>
        <taxon>Mycoplasmatota</taxon>
        <taxon>Mycoplasmoidales</taxon>
        <taxon>Metamycoplasmataceae</taxon>
        <taxon>Metamycoplasma</taxon>
    </lineage>
</organism>
<comment type="catalytic activity">
    <reaction evidence="5">
        <text>L-glutaminyl-[peptide chain release factor] + S-adenosyl-L-methionine = N(5)-methyl-L-glutaminyl-[peptide chain release factor] + S-adenosyl-L-homocysteine + H(+)</text>
        <dbReference type="Rhea" id="RHEA:42896"/>
        <dbReference type="Rhea" id="RHEA-COMP:10271"/>
        <dbReference type="Rhea" id="RHEA-COMP:10272"/>
        <dbReference type="ChEBI" id="CHEBI:15378"/>
        <dbReference type="ChEBI" id="CHEBI:30011"/>
        <dbReference type="ChEBI" id="CHEBI:57856"/>
        <dbReference type="ChEBI" id="CHEBI:59789"/>
        <dbReference type="ChEBI" id="CHEBI:61891"/>
        <dbReference type="EC" id="2.1.1.297"/>
    </reaction>
</comment>
<dbReference type="InterPro" id="IPR029063">
    <property type="entry name" value="SAM-dependent_MTases_sf"/>
</dbReference>
<evidence type="ECO:0000256" key="3">
    <source>
        <dbReference type="ARBA" id="ARBA00022679"/>
    </source>
</evidence>
<dbReference type="OrthoDB" id="9800643at2"/>
<dbReference type="PROSITE" id="PS00092">
    <property type="entry name" value="N6_MTASE"/>
    <property type="match status" value="1"/>
</dbReference>
<evidence type="ECO:0000256" key="2">
    <source>
        <dbReference type="ARBA" id="ARBA00022603"/>
    </source>
</evidence>
<dbReference type="KEGG" id="mpho:DA803_01355"/>
<keyword evidence="8" id="KW-1185">Reference proteome</keyword>
<dbReference type="InterPro" id="IPR004556">
    <property type="entry name" value="HemK-like"/>
</dbReference>
<dbReference type="GO" id="GO:0003676">
    <property type="term" value="F:nucleic acid binding"/>
    <property type="evidence" value="ECO:0007669"/>
    <property type="project" value="InterPro"/>
</dbReference>
<dbReference type="GO" id="GO:0102559">
    <property type="term" value="F:peptide chain release factor N(5)-glutamine methyltransferase activity"/>
    <property type="evidence" value="ECO:0007669"/>
    <property type="project" value="UniProtKB-EC"/>
</dbReference>
<evidence type="ECO:0000259" key="6">
    <source>
        <dbReference type="Pfam" id="PF05175"/>
    </source>
</evidence>
<sequence length="237" mass="28021">MISENELLHEKIRYDLPLTISKKEKKLLKKNVPCQKIIGYQIMQNVHIDLRYKVLIPRYETEELILFSYNFINQNTKILDLGCGSGFIGIAIAKNKNTNNITMVDISRQSIKQSKYNAKINNVNPKIVRSNWFKKIYEKFDLIICNPPYLNKKSKFSKSLRHEPKRALFAKNEGLKEYQFICKNAIKYLNYKGMLIFEIDPYVSVWFKSNFPHAKIVKDINQKERIVVLQYDDLLNY</sequence>
<keyword evidence="3" id="KW-0808">Transferase</keyword>
<name>A0A2Z5IPS1_9BACT</name>
<evidence type="ECO:0000256" key="1">
    <source>
        <dbReference type="ARBA" id="ARBA00012771"/>
    </source>
</evidence>
<dbReference type="CDD" id="cd02440">
    <property type="entry name" value="AdoMet_MTases"/>
    <property type="match status" value="1"/>
</dbReference>
<dbReference type="PANTHER" id="PTHR18895">
    <property type="entry name" value="HEMK METHYLTRANSFERASE"/>
    <property type="match status" value="1"/>
</dbReference>
<dbReference type="EMBL" id="CP029295">
    <property type="protein sequence ID" value="AXE60733.1"/>
    <property type="molecule type" value="Genomic_DNA"/>
</dbReference>
<proteinExistence type="predicted"/>
<dbReference type="Proteomes" id="UP000252477">
    <property type="component" value="Chromosome"/>
</dbReference>
<reference evidence="7 8" key="1">
    <citation type="submission" date="2018-05" db="EMBL/GenBank/DDBJ databases">
        <title>Annotation of the Mycoplasma phocidae genome.</title>
        <authorList>
            <person name="Brown D.R."/>
            <person name="Kutish G.F."/>
            <person name="Frasca S.Jr."/>
        </authorList>
    </citation>
    <scope>NUCLEOTIDE SEQUENCE [LARGE SCALE GENOMIC DNA]</scope>
    <source>
        <strain evidence="7 8">105</strain>
    </source>
</reference>